<gene>
    <name evidence="1" type="ORF">LCGC14_2793620</name>
</gene>
<protein>
    <recommendedName>
        <fullName evidence="2">Peptidase M3A/M3B catalytic domain-containing protein</fullName>
    </recommendedName>
</protein>
<dbReference type="Gene3D" id="1.10.1370.30">
    <property type="match status" value="1"/>
</dbReference>
<dbReference type="SUPFAM" id="SSF55486">
    <property type="entry name" value="Metalloproteases ('zincins'), catalytic domain"/>
    <property type="match status" value="1"/>
</dbReference>
<proteinExistence type="predicted"/>
<name>A0A0F9BG69_9ZZZZ</name>
<evidence type="ECO:0008006" key="2">
    <source>
        <dbReference type="Google" id="ProtNLM"/>
    </source>
</evidence>
<comment type="caution">
    <text evidence="1">The sequence shown here is derived from an EMBL/GenBank/DDBJ whole genome shotgun (WGS) entry which is preliminary data.</text>
</comment>
<evidence type="ECO:0000313" key="1">
    <source>
        <dbReference type="EMBL" id="KKK83416.1"/>
    </source>
</evidence>
<sequence length="206" mass="23582">GGRNDYAALFHEGGHAEHYANVDAALPFEFRNLGDSSVTEGFAFLLEHLTEDPDWLRVVLGWEDVGEYAGYVRTGKLIFLRRYAAKLAYELELHAGARPLAEMPDRYARGLSEAVGVDWPRLTYLADVDQGYYAASYLRAWALETRLRRLLRERFGREWFTRADAGDFLRSLWRRGQRLDADELLDEVSGERLDFGVMVEEVLSAD</sequence>
<organism evidence="1">
    <name type="scientific">marine sediment metagenome</name>
    <dbReference type="NCBI Taxonomy" id="412755"/>
    <lineage>
        <taxon>unclassified sequences</taxon>
        <taxon>metagenomes</taxon>
        <taxon>ecological metagenomes</taxon>
    </lineage>
</organism>
<reference evidence="1" key="1">
    <citation type="journal article" date="2015" name="Nature">
        <title>Complex archaea that bridge the gap between prokaryotes and eukaryotes.</title>
        <authorList>
            <person name="Spang A."/>
            <person name="Saw J.H."/>
            <person name="Jorgensen S.L."/>
            <person name="Zaremba-Niedzwiedzka K."/>
            <person name="Martijn J."/>
            <person name="Lind A.E."/>
            <person name="van Eijk R."/>
            <person name="Schleper C."/>
            <person name="Guy L."/>
            <person name="Ettema T.J."/>
        </authorList>
    </citation>
    <scope>NUCLEOTIDE SEQUENCE</scope>
</reference>
<accession>A0A0F9BG69</accession>
<feature type="non-terminal residue" evidence="1">
    <location>
        <position position="1"/>
    </location>
</feature>
<dbReference type="EMBL" id="LAZR01052232">
    <property type="protein sequence ID" value="KKK83416.1"/>
    <property type="molecule type" value="Genomic_DNA"/>
</dbReference>
<dbReference type="AlphaFoldDB" id="A0A0F9BG69"/>